<sequence length="2066" mass="231203">MFGESVDPIEIFNVLKRNEWKPESAVDELMKLSQQCDSEKSRSKFDTSLYDEDLSYQAIASKPQQSSQNLNYYNFSPHSTKTEKSNVKQFNGFHDVKVVYKGENSEDEADADIIIEEEDVYNEQGLKVLHESTAPFETNILLNAIASHSPASIPNRVKNNPKTLNSDFEKLNVDNVAFQKNVIAQRYAPSAPTLNTTETNVGLPDTTSIHVIYQECSEIVDTVDRVCSLVLNSIKVMILLRGCPGSGKSFMAEKMVMNVNKIRPHMNLKLKDHVFSTDDYFMSPKHGYRFDAKMLPQAHDWNKNRAHKALLKNVNPVIIDNTNTQIWEMAPYVQLGVQYGYVVEVAEPETKWKFNEYELFRRNIHGVPRANIRNMLERYEHGITKNNILQMLKCQYHPSNHPPQIDAAGGMNVSRNTPKDNTAPFKGNGWPANFAQPSTDLPTCSFPPYEQKGDNNQNSRLLKNDLSTCSFPSYEQKGNYNQNDSSSKEDKYSNLTASCRSFFENSLLSSASGSDGFKVASNEASGAKMNREQNDRSRASSRNALLSSMLKDCTMPDVVAKSPTISLPQGWLTFNNQVMPKPVIGDAKVANIEEKSTNLIDFGSRKNMSAPSESDTIKDELFEVTGMMSKVDITKQHQSISACSSDVSKKLDTDLYENMDLKGSLNSENNNPLLETLPNVTELEYPKIETGNLTEKIKTECLMDEDDPASTIHNNDLMPCLSVNKIPSNINGNVVITQISNNSTSHSKDSTDSVHEIKLSLVKEESVDNTSVTNHEENCLESTQSPKAVRVTEEMKEENGNYLNVLKEESQVMHSTANEFSDSSSGREDSCLRNDEKNTEKTNQELPSGIVEINEACGIVSNANIEKEQSSNSVSNPEVETPKIEIKDVKLAPAKQDDQHSYNSVSNPEVETPKIEIKDVKLAPTKQDNEKLTNSVSNEEVKPHKIDFKDFRFTSTKLDNQNSSSSVSNEEVGSLKTDIKEFKFTSTKPDNKTSSGSNNIDLFFSELKDDPVDDYFNNAEISALLESLEELDLQFVTDEETEVSKQTNVDEPVIIETVTNGSPDEHLTVTANGTINSNSDSINICKETGSLEQSDSAEPLKHSDESDQLNSISPITSPSEAKLASPQSPSDESDGLNTSSSTRILTDSFMTVAEDDNNSDSVYFDVDAETNESIKGDSSEPNYDRVTNENEESNASNAVVNSEETDHERSVDTVSQTTVEDNRETASENNEGESFVEGELLLDSNEKERIVGELDNVEDNPPQTSVNVEETVDENVEQLSNNKKEKEVVDSVPSQSSEAEEPVAQKQSSLSIDGVKALIKGGVPVKTFDVMSWLKNSFIKESSEESSSAQHLMSDSAENVIENDELILVDESGNLNSQFSNPVSDENVQQQTDNSPKPSRDIERTVPPQQNYSIIGSNQSNTEGSRKRNTFLNWDSVDEPENSWAKKMKNTLGASDEAEDSIIRKPQREKNAQHGSSGLEVENVHESAATKVIDILSTNIEEPVDQKQIETLDEKESFGQKLLVLAKLFPETQSIYVEEILRQCQGDVNWAAGLLLEGGCEVSAEAYCSTKNAARGLVEIRKSTGDEPNQASCSKSSLKKQKKEKKNANNSMSEARMELKKMMELNFVLSENSYSDHLLKLLKFRRGEVDPEDQTGAGMIDGYNPELYSGVDGIPGEQFEGVDNYAEGGEHFEETEFPNQEPLTAETNLEDEEMLEFVFNKDVITTLSYNFGSSGFPLDMADVCCPVKLPMRLARELHSYWMDSVEEYLSQENMRMQMMIKEDEELAKRLQQEEACAVDPNLQEVIDYETALMLHEANLKKTREAQGTDSTVAAKLSLSILTEKYPKEKEEFLSQLLSSNNNSLHNTLALLKITRDQQQTQEQQVADNVKHEFDDCDESSIFEESETLQSSYERSRDEAKMHFIKRNEYFQKAQQEYTSGSKAAASFFSQLANMHMKKMEEANCKAATLLLCTSRSTKNTLDLHFYQVKEAVQVLDLFIDASMTRLEESRKPKMKIFIITGRGLHSVNGKSVIKPIVMRRLQQRKIRFHEDETNPGAIICTLTRHL</sequence>
<organism evidence="3 4">
    <name type="scientific">Laodelphax striatellus</name>
    <name type="common">Small brown planthopper</name>
    <name type="synonym">Delphax striatella</name>
    <dbReference type="NCBI Taxonomy" id="195883"/>
    <lineage>
        <taxon>Eukaryota</taxon>
        <taxon>Metazoa</taxon>
        <taxon>Ecdysozoa</taxon>
        <taxon>Arthropoda</taxon>
        <taxon>Hexapoda</taxon>
        <taxon>Insecta</taxon>
        <taxon>Pterygota</taxon>
        <taxon>Neoptera</taxon>
        <taxon>Paraneoptera</taxon>
        <taxon>Hemiptera</taxon>
        <taxon>Auchenorrhyncha</taxon>
        <taxon>Fulgoroidea</taxon>
        <taxon>Delphacidae</taxon>
        <taxon>Criomorphinae</taxon>
        <taxon>Laodelphax</taxon>
    </lineage>
</organism>
<feature type="compositionally biased region" description="Low complexity" evidence="1">
    <location>
        <begin position="1193"/>
        <end position="1202"/>
    </location>
</feature>
<dbReference type="SUPFAM" id="SSF160443">
    <property type="entry name" value="SMR domain-like"/>
    <property type="match status" value="1"/>
</dbReference>
<evidence type="ECO:0000256" key="1">
    <source>
        <dbReference type="SAM" id="MobiDB-lite"/>
    </source>
</evidence>
<comment type="caution">
    <text evidence="3">The sequence shown here is derived from an EMBL/GenBank/DDBJ whole genome shotgun (WGS) entry which is preliminary data.</text>
</comment>
<keyword evidence="4" id="KW-1185">Reference proteome</keyword>
<dbReference type="SMART" id="SM01162">
    <property type="entry name" value="DUF1771"/>
    <property type="match status" value="1"/>
</dbReference>
<dbReference type="PROSITE" id="PS50828">
    <property type="entry name" value="SMR"/>
    <property type="match status" value="1"/>
</dbReference>
<feature type="domain" description="Smr" evidence="2">
    <location>
        <begin position="1981"/>
        <end position="2063"/>
    </location>
</feature>
<evidence type="ECO:0000313" key="4">
    <source>
        <dbReference type="Proteomes" id="UP000291343"/>
    </source>
</evidence>
<dbReference type="Gene3D" id="3.30.1370.110">
    <property type="match status" value="1"/>
</dbReference>
<evidence type="ECO:0000313" key="3">
    <source>
        <dbReference type="EMBL" id="RZF33802.1"/>
    </source>
</evidence>
<dbReference type="InterPro" id="IPR013899">
    <property type="entry name" value="DUF1771"/>
</dbReference>
<dbReference type="EMBL" id="QKKF02033254">
    <property type="protein sequence ID" value="RZF33802.1"/>
    <property type="molecule type" value="Genomic_DNA"/>
</dbReference>
<feature type="compositionally biased region" description="Polar residues" evidence="1">
    <location>
        <begin position="1108"/>
        <end position="1149"/>
    </location>
</feature>
<dbReference type="InParanoid" id="A0A482WKM0"/>
<dbReference type="Pfam" id="PF13671">
    <property type="entry name" value="AAA_33"/>
    <property type="match status" value="1"/>
</dbReference>
<dbReference type="FunCoup" id="A0A482WKM0">
    <property type="interactions" value="13"/>
</dbReference>
<feature type="compositionally biased region" description="Basic and acidic residues" evidence="1">
    <location>
        <begin position="1461"/>
        <end position="1472"/>
    </location>
</feature>
<dbReference type="InterPro" id="IPR027417">
    <property type="entry name" value="P-loop_NTPase"/>
</dbReference>
<dbReference type="PANTHER" id="PTHR46535:SF1">
    <property type="entry name" value="NEDD4-BINDING PROTEIN 2"/>
    <property type="match status" value="1"/>
</dbReference>
<feature type="region of interest" description="Disordered" evidence="1">
    <location>
        <begin position="1583"/>
        <end position="1611"/>
    </location>
</feature>
<dbReference type="Gene3D" id="3.40.50.300">
    <property type="entry name" value="P-loop containing nucleotide triphosphate hydrolases"/>
    <property type="match status" value="1"/>
</dbReference>
<feature type="region of interest" description="Disordered" evidence="1">
    <location>
        <begin position="1374"/>
        <end position="1427"/>
    </location>
</feature>
<dbReference type="GO" id="GO:0004519">
    <property type="term" value="F:endonuclease activity"/>
    <property type="evidence" value="ECO:0007669"/>
    <property type="project" value="TreeGrafter"/>
</dbReference>
<feature type="compositionally biased region" description="Polar residues" evidence="1">
    <location>
        <begin position="813"/>
        <end position="824"/>
    </location>
</feature>
<feature type="region of interest" description="Disordered" evidence="1">
    <location>
        <begin position="399"/>
        <end position="462"/>
    </location>
</feature>
<dbReference type="SMART" id="SM00463">
    <property type="entry name" value="SMR"/>
    <property type="match status" value="1"/>
</dbReference>
<dbReference type="InterPro" id="IPR036063">
    <property type="entry name" value="Smr_dom_sf"/>
</dbReference>
<protein>
    <recommendedName>
        <fullName evidence="2">Smr domain-containing protein</fullName>
    </recommendedName>
</protein>
<dbReference type="Proteomes" id="UP000291343">
    <property type="component" value="Unassembled WGS sequence"/>
</dbReference>
<dbReference type="InterPro" id="IPR002625">
    <property type="entry name" value="Smr_dom"/>
</dbReference>
<feature type="compositionally biased region" description="Basic and acidic residues" evidence="1">
    <location>
        <begin position="1172"/>
        <end position="1188"/>
    </location>
</feature>
<dbReference type="STRING" id="195883.A0A482WKM0"/>
<dbReference type="InterPro" id="IPR052772">
    <property type="entry name" value="Endo/PolyKinase_Domain-Protein"/>
</dbReference>
<gene>
    <name evidence="3" type="ORF">LSTR_LSTR013690</name>
</gene>
<name>A0A482WKM0_LAOST</name>
<reference evidence="3 4" key="1">
    <citation type="journal article" date="2017" name="Gigascience">
        <title>Genome sequence of the small brown planthopper, Laodelphax striatellus.</title>
        <authorList>
            <person name="Zhu J."/>
            <person name="Jiang F."/>
            <person name="Wang X."/>
            <person name="Yang P."/>
            <person name="Bao Y."/>
            <person name="Zhao W."/>
            <person name="Wang W."/>
            <person name="Lu H."/>
            <person name="Wang Q."/>
            <person name="Cui N."/>
            <person name="Li J."/>
            <person name="Chen X."/>
            <person name="Luo L."/>
            <person name="Yu J."/>
            <person name="Kang L."/>
            <person name="Cui F."/>
        </authorList>
    </citation>
    <scope>NUCLEOTIDE SEQUENCE [LARGE SCALE GENOMIC DNA]</scope>
    <source>
        <strain evidence="3">Lst14</strain>
    </source>
</reference>
<dbReference type="SUPFAM" id="SSF52540">
    <property type="entry name" value="P-loop containing nucleoside triphosphate hydrolases"/>
    <property type="match status" value="1"/>
</dbReference>
<accession>A0A482WKM0</accession>
<feature type="region of interest" description="Disordered" evidence="1">
    <location>
        <begin position="813"/>
        <end position="849"/>
    </location>
</feature>
<feature type="compositionally biased region" description="Basic and acidic residues" evidence="1">
    <location>
        <begin position="825"/>
        <end position="843"/>
    </location>
</feature>
<feature type="compositionally biased region" description="Polar residues" evidence="1">
    <location>
        <begin position="1374"/>
        <end position="1397"/>
    </location>
</feature>
<proteinExistence type="predicted"/>
<dbReference type="GO" id="GO:0005634">
    <property type="term" value="C:nucleus"/>
    <property type="evidence" value="ECO:0007669"/>
    <property type="project" value="TreeGrafter"/>
</dbReference>
<feature type="region of interest" description="Disordered" evidence="1">
    <location>
        <begin position="1091"/>
        <end position="1239"/>
    </location>
</feature>
<dbReference type="SMR" id="A0A482WKM0"/>
<feature type="compositionally biased region" description="Polar residues" evidence="1">
    <location>
        <begin position="1407"/>
        <end position="1423"/>
    </location>
</feature>
<dbReference type="PANTHER" id="PTHR46535">
    <property type="entry name" value="NEDD4-BINDING PROTEIN 2"/>
    <property type="match status" value="1"/>
</dbReference>
<feature type="region of interest" description="Disordered" evidence="1">
    <location>
        <begin position="1277"/>
        <end position="1309"/>
    </location>
</feature>
<evidence type="ECO:0000259" key="2">
    <source>
        <dbReference type="PROSITE" id="PS50828"/>
    </source>
</evidence>
<dbReference type="Pfam" id="PF08590">
    <property type="entry name" value="DUF1771"/>
    <property type="match status" value="1"/>
</dbReference>
<dbReference type="OrthoDB" id="3231855at2759"/>
<feature type="region of interest" description="Disordered" evidence="1">
    <location>
        <begin position="1450"/>
        <end position="1484"/>
    </location>
</feature>